<evidence type="ECO:0000256" key="3">
    <source>
        <dbReference type="ARBA" id="ARBA00022833"/>
    </source>
</evidence>
<keyword evidence="4" id="KW-0456">Lyase</keyword>
<evidence type="ECO:0000256" key="4">
    <source>
        <dbReference type="ARBA" id="ARBA00023239"/>
    </source>
</evidence>
<evidence type="ECO:0000256" key="1">
    <source>
        <dbReference type="ARBA" id="ARBA00005495"/>
    </source>
</evidence>
<evidence type="ECO:0000259" key="5">
    <source>
        <dbReference type="PROSITE" id="PS51891"/>
    </source>
</evidence>
<comment type="similarity">
    <text evidence="1">Belongs to the Gfa family.</text>
</comment>
<keyword evidence="3" id="KW-0862">Zinc</keyword>
<comment type="caution">
    <text evidence="6">The sequence shown here is derived from an EMBL/GenBank/DDBJ whole genome shotgun (WGS) entry which is preliminary data.</text>
</comment>
<evidence type="ECO:0000313" key="7">
    <source>
        <dbReference type="Proteomes" id="UP001165667"/>
    </source>
</evidence>
<gene>
    <name evidence="6" type="ORF">M8523_17360</name>
</gene>
<evidence type="ECO:0000313" key="6">
    <source>
        <dbReference type="EMBL" id="MCW6509788.1"/>
    </source>
</evidence>
<dbReference type="PANTHER" id="PTHR33337">
    <property type="entry name" value="GFA DOMAIN-CONTAINING PROTEIN"/>
    <property type="match status" value="1"/>
</dbReference>
<feature type="domain" description="CENP-V/GFA" evidence="5">
    <location>
        <begin position="12"/>
        <end position="124"/>
    </location>
</feature>
<dbReference type="Proteomes" id="UP001165667">
    <property type="component" value="Unassembled WGS sequence"/>
</dbReference>
<evidence type="ECO:0000256" key="2">
    <source>
        <dbReference type="ARBA" id="ARBA00022723"/>
    </source>
</evidence>
<dbReference type="PROSITE" id="PS51891">
    <property type="entry name" value="CENP_V_GFA"/>
    <property type="match status" value="1"/>
</dbReference>
<dbReference type="PANTHER" id="PTHR33337:SF40">
    <property type="entry name" value="CENP-V_GFA DOMAIN-CONTAINING PROTEIN-RELATED"/>
    <property type="match status" value="1"/>
</dbReference>
<keyword evidence="2" id="KW-0479">Metal-binding</keyword>
<dbReference type="AlphaFoldDB" id="A0AA41Z3F2"/>
<dbReference type="InterPro" id="IPR011057">
    <property type="entry name" value="Mss4-like_sf"/>
</dbReference>
<sequence length="157" mass="16568">MSEPATPPPSRLSGGCQCGAVRYCAVGAPVEVSVCHCRMCQKAGGGPFLAFAKLPLASVEWTRGAPAIFKSSNIATRGFCAMCGTPLAYQWQPDAISLTTGSFDEPAAIQPSVRYGMEGLLPWSESLAGLPADTTDNWLAPGSNQTFVNHQHPDHDT</sequence>
<reference evidence="6" key="1">
    <citation type="submission" date="2022-05" db="EMBL/GenBank/DDBJ databases">
        <authorList>
            <person name="Pankratov T."/>
        </authorList>
    </citation>
    <scope>NUCLEOTIDE SEQUENCE</scope>
    <source>
        <strain evidence="6">BP6-180914</strain>
    </source>
</reference>
<dbReference type="GO" id="GO:0046872">
    <property type="term" value="F:metal ion binding"/>
    <property type="evidence" value="ECO:0007669"/>
    <property type="project" value="UniProtKB-KW"/>
</dbReference>
<dbReference type="GO" id="GO:0016846">
    <property type="term" value="F:carbon-sulfur lyase activity"/>
    <property type="evidence" value="ECO:0007669"/>
    <property type="project" value="InterPro"/>
</dbReference>
<proteinExistence type="inferred from homology"/>
<dbReference type="SUPFAM" id="SSF51316">
    <property type="entry name" value="Mss4-like"/>
    <property type="match status" value="1"/>
</dbReference>
<protein>
    <submittedName>
        <fullName evidence="6">GFA family protein</fullName>
    </submittedName>
</protein>
<dbReference type="EMBL" id="JAMOIM010000011">
    <property type="protein sequence ID" value="MCW6509788.1"/>
    <property type="molecule type" value="Genomic_DNA"/>
</dbReference>
<keyword evidence="7" id="KW-1185">Reference proteome</keyword>
<dbReference type="Pfam" id="PF04828">
    <property type="entry name" value="GFA"/>
    <property type="match status" value="1"/>
</dbReference>
<organism evidence="6 7">
    <name type="scientific">Lichenifustis flavocetrariae</name>
    <dbReference type="NCBI Taxonomy" id="2949735"/>
    <lineage>
        <taxon>Bacteria</taxon>
        <taxon>Pseudomonadati</taxon>
        <taxon>Pseudomonadota</taxon>
        <taxon>Alphaproteobacteria</taxon>
        <taxon>Hyphomicrobiales</taxon>
        <taxon>Lichenihabitantaceae</taxon>
        <taxon>Lichenifustis</taxon>
    </lineage>
</organism>
<dbReference type="RefSeq" id="WP_282586157.1">
    <property type="nucleotide sequence ID" value="NZ_JAMOIM010000011.1"/>
</dbReference>
<accession>A0AA41Z3F2</accession>
<dbReference type="Gene3D" id="3.90.1590.10">
    <property type="entry name" value="glutathione-dependent formaldehyde- activating enzyme (gfa)"/>
    <property type="match status" value="1"/>
</dbReference>
<name>A0AA41Z3F2_9HYPH</name>
<dbReference type="InterPro" id="IPR006913">
    <property type="entry name" value="CENP-V/GFA"/>
</dbReference>